<evidence type="ECO:0000256" key="1">
    <source>
        <dbReference type="SAM" id="MobiDB-lite"/>
    </source>
</evidence>
<proteinExistence type="predicted"/>
<protein>
    <recommendedName>
        <fullName evidence="5">AAA+ family ATPase</fullName>
    </recommendedName>
</protein>
<feature type="compositionally biased region" description="Basic and acidic residues" evidence="1">
    <location>
        <begin position="92"/>
        <end position="110"/>
    </location>
</feature>
<evidence type="ECO:0000313" key="3">
    <source>
        <dbReference type="EMBL" id="SFH80297.1"/>
    </source>
</evidence>
<accession>A0A1I3D0P9</accession>
<keyword evidence="2" id="KW-0732">Signal</keyword>
<sequence length="159" mass="17140">MRNLPHLILAAALLAGVPAAAQDYEPPQADEPAPDGTPGDSLEGGIENFMRNLLNRAEPHLDRLGRDLGDTLGSVTPVLKDIGELMDDVRNYQAPERLENGDILIRRRPDAPPPPPVGNALREMLRPAPEDDPRLNPPPVDPEAPMPMPPEGPANGIEL</sequence>
<keyword evidence="4" id="KW-1185">Reference proteome</keyword>
<feature type="region of interest" description="Disordered" evidence="1">
    <location>
        <begin position="92"/>
        <end position="159"/>
    </location>
</feature>
<feature type="compositionally biased region" description="Basic and acidic residues" evidence="1">
    <location>
        <begin position="123"/>
        <end position="134"/>
    </location>
</feature>
<dbReference type="AlphaFoldDB" id="A0A1I3D0P9"/>
<feature type="compositionally biased region" description="Pro residues" evidence="1">
    <location>
        <begin position="135"/>
        <end position="152"/>
    </location>
</feature>
<feature type="chain" id="PRO_5010318621" description="AAA+ family ATPase" evidence="2">
    <location>
        <begin position="22"/>
        <end position="159"/>
    </location>
</feature>
<evidence type="ECO:0000256" key="2">
    <source>
        <dbReference type="SAM" id="SignalP"/>
    </source>
</evidence>
<feature type="signal peptide" evidence="2">
    <location>
        <begin position="1"/>
        <end position="21"/>
    </location>
</feature>
<feature type="region of interest" description="Disordered" evidence="1">
    <location>
        <begin position="23"/>
        <end position="45"/>
    </location>
</feature>
<dbReference type="RefSeq" id="WP_074969708.1">
    <property type="nucleotide sequence ID" value="NZ_CBCRYP010000018.1"/>
</dbReference>
<dbReference type="OrthoDB" id="7308154at2"/>
<dbReference type="STRING" id="34004.SAMN04488021_1354"/>
<evidence type="ECO:0000313" key="4">
    <source>
        <dbReference type="Proteomes" id="UP000183635"/>
    </source>
</evidence>
<dbReference type="Proteomes" id="UP000183635">
    <property type="component" value="Unassembled WGS sequence"/>
</dbReference>
<organism evidence="3 4">
    <name type="scientific">Paracoccus aminovorans</name>
    <dbReference type="NCBI Taxonomy" id="34004"/>
    <lineage>
        <taxon>Bacteria</taxon>
        <taxon>Pseudomonadati</taxon>
        <taxon>Pseudomonadota</taxon>
        <taxon>Alphaproteobacteria</taxon>
        <taxon>Rhodobacterales</taxon>
        <taxon>Paracoccaceae</taxon>
        <taxon>Paracoccus</taxon>
    </lineage>
</organism>
<evidence type="ECO:0008006" key="5">
    <source>
        <dbReference type="Google" id="ProtNLM"/>
    </source>
</evidence>
<dbReference type="EMBL" id="FOPU01000035">
    <property type="protein sequence ID" value="SFH80297.1"/>
    <property type="molecule type" value="Genomic_DNA"/>
</dbReference>
<name>A0A1I3D0P9_9RHOB</name>
<gene>
    <name evidence="3" type="ORF">SAMN04488021_1354</name>
</gene>
<reference evidence="3 4" key="1">
    <citation type="submission" date="2016-10" db="EMBL/GenBank/DDBJ databases">
        <authorList>
            <person name="de Groot N.N."/>
        </authorList>
    </citation>
    <scope>NUCLEOTIDE SEQUENCE [LARGE SCALE GENOMIC DNA]</scope>
    <source>
        <strain evidence="3 4">DSM 8537</strain>
    </source>
</reference>